<evidence type="ECO:0000313" key="2">
    <source>
        <dbReference type="EMBL" id="PVW16257.1"/>
    </source>
</evidence>
<evidence type="ECO:0000313" key="3">
    <source>
        <dbReference type="Proteomes" id="UP000245962"/>
    </source>
</evidence>
<sequence length="82" mass="9316">MTFLFSVISIGVLATLTMTAFSYGISYFTRNNLKEPQLLNLFIENIPAQPMKMGKEHVVGWVIHVLIGIFLVVIFNVCKHLF</sequence>
<reference evidence="2 3" key="1">
    <citation type="submission" date="2018-04" db="EMBL/GenBank/DDBJ databases">
        <title>Marixanthomonas spongiae HN-E44 sp. nov., isolated from a marine sponge.</title>
        <authorList>
            <person name="Luo L."/>
            <person name="Zhuang L."/>
        </authorList>
    </citation>
    <scope>NUCLEOTIDE SEQUENCE [LARGE SCALE GENOMIC DNA]</scope>
    <source>
        <strain evidence="2 3">HN-E44</strain>
    </source>
</reference>
<dbReference type="RefSeq" id="WP_116693275.1">
    <property type="nucleotide sequence ID" value="NZ_QEHR01000002.1"/>
</dbReference>
<dbReference type="EMBL" id="QEHR01000002">
    <property type="protein sequence ID" value="PVW16257.1"/>
    <property type="molecule type" value="Genomic_DNA"/>
</dbReference>
<feature type="transmembrane region" description="Helical" evidence="1">
    <location>
        <begin position="58"/>
        <end position="78"/>
    </location>
</feature>
<keyword evidence="3" id="KW-1185">Reference proteome</keyword>
<organism evidence="2 3">
    <name type="scientific">Marixanthomonas spongiae</name>
    <dbReference type="NCBI Taxonomy" id="2174845"/>
    <lineage>
        <taxon>Bacteria</taxon>
        <taxon>Pseudomonadati</taxon>
        <taxon>Bacteroidota</taxon>
        <taxon>Flavobacteriia</taxon>
        <taxon>Flavobacteriales</taxon>
        <taxon>Flavobacteriaceae</taxon>
        <taxon>Marixanthomonas</taxon>
    </lineage>
</organism>
<dbReference type="Proteomes" id="UP000245962">
    <property type="component" value="Unassembled WGS sequence"/>
</dbReference>
<dbReference type="AlphaFoldDB" id="A0A2U0I571"/>
<dbReference type="OrthoDB" id="673991at2"/>
<proteinExistence type="predicted"/>
<comment type="caution">
    <text evidence="2">The sequence shown here is derived from an EMBL/GenBank/DDBJ whole genome shotgun (WGS) entry which is preliminary data.</text>
</comment>
<keyword evidence="1" id="KW-1133">Transmembrane helix</keyword>
<evidence type="ECO:0000256" key="1">
    <source>
        <dbReference type="SAM" id="Phobius"/>
    </source>
</evidence>
<accession>A0A2U0I571</accession>
<protein>
    <submittedName>
        <fullName evidence="2">Uncharacterized protein</fullName>
    </submittedName>
</protein>
<name>A0A2U0I571_9FLAO</name>
<keyword evidence="1" id="KW-0812">Transmembrane</keyword>
<keyword evidence="1" id="KW-0472">Membrane</keyword>
<gene>
    <name evidence="2" type="ORF">DDV96_03020</name>
</gene>